<accession>A0A939C6T4</accession>
<name>A0A939C6T4_9ACTN</name>
<evidence type="ECO:0000256" key="3">
    <source>
        <dbReference type="ARBA" id="ARBA00020218"/>
    </source>
</evidence>
<evidence type="ECO:0000313" key="7">
    <source>
        <dbReference type="Proteomes" id="UP000663801"/>
    </source>
</evidence>
<dbReference type="InterPro" id="IPR037138">
    <property type="entry name" value="His_deacetylse_dom_sf"/>
</dbReference>
<dbReference type="InterPro" id="IPR023801">
    <property type="entry name" value="His_deacetylse_dom"/>
</dbReference>
<gene>
    <name evidence="6" type="ORF">JL107_13615</name>
</gene>
<comment type="caution">
    <text evidence="6">The sequence shown here is derived from an EMBL/GenBank/DDBJ whole genome shotgun (WGS) entry which is preliminary data.</text>
</comment>
<dbReference type="Proteomes" id="UP000663801">
    <property type="component" value="Unassembled WGS sequence"/>
</dbReference>
<keyword evidence="4" id="KW-0006">Acetoin catabolism</keyword>
<organism evidence="6 7">
    <name type="scientific">Nakamurella flavida</name>
    <dbReference type="NCBI Taxonomy" id="363630"/>
    <lineage>
        <taxon>Bacteria</taxon>
        <taxon>Bacillati</taxon>
        <taxon>Actinomycetota</taxon>
        <taxon>Actinomycetes</taxon>
        <taxon>Nakamurellales</taxon>
        <taxon>Nakamurellaceae</taxon>
        <taxon>Nakamurella</taxon>
    </lineage>
</organism>
<evidence type="ECO:0000313" key="6">
    <source>
        <dbReference type="EMBL" id="MBM9477482.1"/>
    </source>
</evidence>
<dbReference type="Pfam" id="PF00850">
    <property type="entry name" value="Hist_deacetyl"/>
    <property type="match status" value="1"/>
</dbReference>
<dbReference type="PANTHER" id="PTHR10625">
    <property type="entry name" value="HISTONE DEACETYLASE HDAC1-RELATED"/>
    <property type="match status" value="1"/>
</dbReference>
<dbReference type="Gene3D" id="3.40.800.20">
    <property type="entry name" value="Histone deacetylase domain"/>
    <property type="match status" value="1"/>
</dbReference>
<dbReference type="GO" id="GO:0045150">
    <property type="term" value="P:acetoin catabolic process"/>
    <property type="evidence" value="ECO:0007669"/>
    <property type="project" value="UniProtKB-KW"/>
</dbReference>
<evidence type="ECO:0000259" key="5">
    <source>
        <dbReference type="Pfam" id="PF00850"/>
    </source>
</evidence>
<feature type="domain" description="Histone deacetylase" evidence="5">
    <location>
        <begin position="21"/>
        <end position="319"/>
    </location>
</feature>
<keyword evidence="7" id="KW-1185">Reference proteome</keyword>
<reference evidence="6" key="1">
    <citation type="submission" date="2021-01" db="EMBL/GenBank/DDBJ databases">
        <title>KCTC 19127 draft genome.</title>
        <authorList>
            <person name="An D."/>
        </authorList>
    </citation>
    <scope>NUCLEOTIDE SEQUENCE</scope>
    <source>
        <strain evidence="6">KCTC 19127</strain>
    </source>
</reference>
<comment type="pathway">
    <text evidence="1">Ketone degradation; acetoin degradation.</text>
</comment>
<evidence type="ECO:0000256" key="4">
    <source>
        <dbReference type="ARBA" id="ARBA00022627"/>
    </source>
</evidence>
<comment type="similarity">
    <text evidence="2">Belongs to the histone deacetylase family.</text>
</comment>
<dbReference type="CDD" id="cd09994">
    <property type="entry name" value="HDAC_AcuC_like"/>
    <property type="match status" value="1"/>
</dbReference>
<dbReference type="RefSeq" id="WP_205257575.1">
    <property type="nucleotide sequence ID" value="NZ_BAAAPV010000003.1"/>
</dbReference>
<proteinExistence type="inferred from homology"/>
<dbReference type="InterPro" id="IPR000286">
    <property type="entry name" value="HDACs"/>
</dbReference>
<evidence type="ECO:0000256" key="1">
    <source>
        <dbReference type="ARBA" id="ARBA00005101"/>
    </source>
</evidence>
<dbReference type="GO" id="GO:0040029">
    <property type="term" value="P:epigenetic regulation of gene expression"/>
    <property type="evidence" value="ECO:0007669"/>
    <property type="project" value="TreeGrafter"/>
</dbReference>
<dbReference type="InterPro" id="IPR003085">
    <property type="entry name" value="AcuC"/>
</dbReference>
<protein>
    <recommendedName>
        <fullName evidence="3">Acetoin utilization protein AcuC</fullName>
    </recommendedName>
</protein>
<dbReference type="PANTHER" id="PTHR10625:SF10">
    <property type="entry name" value="HISTONE DEACETYLASE HDAC1"/>
    <property type="match status" value="1"/>
</dbReference>
<sequence length="395" mass="42138">MRPPMLVWDPRMLAYDLGGYHPFHPLRWELTWALADILGVLDGVDLVRPEPADDATLLRVHTPEYLAAVKAASARGLSPESPQFGHGLGTSDDPVFPGMHDSAALIAGGSVAAARAIAAGEVDRAVNIAGGLHHAMPDRASGFCVYNDAALAIAALLDAGVDRVAYVDVDVHHGDGVQEAFYGDPRVLTVSIHESPLTLFPGTGWPVETGRGAAEGTAVNLALPSGTDDAGWLRAFHAVVPSVVAAFRPQVLVTQHGADSHAEDPLADLRLSVDGQRASYLALRELAETVTGGRWLALGGGGYSLVRVVPRAWTHLLATVLGRDVDPDRDIPTGWQDIARGRRRSIEPPTHMGDGVPPRFERWAGRGESPLDRAVLQTRQAIFPLHGLDPVDPRD</sequence>
<dbReference type="SUPFAM" id="SSF52768">
    <property type="entry name" value="Arginase/deacetylase"/>
    <property type="match status" value="1"/>
</dbReference>
<dbReference type="EMBL" id="JAERWL010000010">
    <property type="protein sequence ID" value="MBM9477482.1"/>
    <property type="molecule type" value="Genomic_DNA"/>
</dbReference>
<evidence type="ECO:0000256" key="2">
    <source>
        <dbReference type="ARBA" id="ARBA00005947"/>
    </source>
</evidence>
<dbReference type="PRINTS" id="PR01272">
    <property type="entry name" value="ACUCPROTEIN"/>
</dbReference>
<dbReference type="PRINTS" id="PR01270">
    <property type="entry name" value="HDASUPER"/>
</dbReference>
<dbReference type="InterPro" id="IPR023696">
    <property type="entry name" value="Ureohydrolase_dom_sf"/>
</dbReference>
<dbReference type="GO" id="GO:0004407">
    <property type="term" value="F:histone deacetylase activity"/>
    <property type="evidence" value="ECO:0007669"/>
    <property type="project" value="TreeGrafter"/>
</dbReference>
<dbReference type="AlphaFoldDB" id="A0A939C6T4"/>